<dbReference type="AlphaFoldDB" id="A0A6G1HDH6"/>
<keyword evidence="3" id="KW-1185">Reference proteome</keyword>
<dbReference type="Proteomes" id="UP000800041">
    <property type="component" value="Unassembled WGS sequence"/>
</dbReference>
<feature type="region of interest" description="Disordered" evidence="1">
    <location>
        <begin position="276"/>
        <end position="295"/>
    </location>
</feature>
<evidence type="ECO:0000313" key="2">
    <source>
        <dbReference type="EMBL" id="KAF1991286.1"/>
    </source>
</evidence>
<evidence type="ECO:0000313" key="3">
    <source>
        <dbReference type="Proteomes" id="UP000800041"/>
    </source>
</evidence>
<feature type="compositionally biased region" description="Polar residues" evidence="1">
    <location>
        <begin position="228"/>
        <end position="247"/>
    </location>
</feature>
<feature type="region of interest" description="Disordered" evidence="1">
    <location>
        <begin position="221"/>
        <end position="247"/>
    </location>
</feature>
<reference evidence="2" key="1">
    <citation type="journal article" date="2020" name="Stud. Mycol.">
        <title>101 Dothideomycetes genomes: a test case for predicting lifestyles and emergence of pathogens.</title>
        <authorList>
            <person name="Haridas S."/>
            <person name="Albert R."/>
            <person name="Binder M."/>
            <person name="Bloem J."/>
            <person name="Labutti K."/>
            <person name="Salamov A."/>
            <person name="Andreopoulos B."/>
            <person name="Baker S."/>
            <person name="Barry K."/>
            <person name="Bills G."/>
            <person name="Bluhm B."/>
            <person name="Cannon C."/>
            <person name="Castanera R."/>
            <person name="Culley D."/>
            <person name="Daum C."/>
            <person name="Ezra D."/>
            <person name="Gonzalez J."/>
            <person name="Henrissat B."/>
            <person name="Kuo A."/>
            <person name="Liang C."/>
            <person name="Lipzen A."/>
            <person name="Lutzoni F."/>
            <person name="Magnuson J."/>
            <person name="Mondo S."/>
            <person name="Nolan M."/>
            <person name="Ohm R."/>
            <person name="Pangilinan J."/>
            <person name="Park H.-J."/>
            <person name="Ramirez L."/>
            <person name="Alfaro M."/>
            <person name="Sun H."/>
            <person name="Tritt A."/>
            <person name="Yoshinaga Y."/>
            <person name="Zwiers L.-H."/>
            <person name="Turgeon B."/>
            <person name="Goodwin S."/>
            <person name="Spatafora J."/>
            <person name="Crous P."/>
            <person name="Grigoriev I."/>
        </authorList>
    </citation>
    <scope>NUCLEOTIDE SEQUENCE</scope>
    <source>
        <strain evidence="2">CBS 113979</strain>
    </source>
</reference>
<feature type="compositionally biased region" description="Polar residues" evidence="1">
    <location>
        <begin position="68"/>
        <end position="80"/>
    </location>
</feature>
<dbReference type="OrthoDB" id="3882058at2759"/>
<evidence type="ECO:0000256" key="1">
    <source>
        <dbReference type="SAM" id="MobiDB-lite"/>
    </source>
</evidence>
<name>A0A6G1HDH6_9PEZI</name>
<dbReference type="EMBL" id="ML977140">
    <property type="protein sequence ID" value="KAF1991286.1"/>
    <property type="molecule type" value="Genomic_DNA"/>
</dbReference>
<feature type="region of interest" description="Disordered" evidence="1">
    <location>
        <begin position="16"/>
        <end position="81"/>
    </location>
</feature>
<feature type="compositionally biased region" description="Low complexity" evidence="1">
    <location>
        <begin position="196"/>
        <end position="208"/>
    </location>
</feature>
<gene>
    <name evidence="2" type="ORF">K402DRAFT_410060</name>
</gene>
<accession>A0A6G1HDH6</accession>
<proteinExistence type="predicted"/>
<sequence length="521" mass="56816">MRPLILPRLVASGLSVDTADSLKSSNQSSSTISSDCTTPATPISTARSPSQQLKNSSSTSSLTSTPTCNDASPEMTSSKSKLTKLAEEPVELDDEDIAVDGQEQPCNCNADWSEPERWQQHHSDVHAVRSRESDLDLADSFFADDAGLASRRSSKRRRSTVLRGDITTRLGRRFPSLSHRWRDKTDSLVSGPGLQSSTTSFAPSSRSSSLTSAVYGLDTADAYPPVPSVNTSTTSHEMGPSSPNDTVTTELTTDPIDREQLNSTPLLPPLMMNFPRTKDNTPAQSPLQSPSVAETSSNFSPVYASSVLPTPPLSTQPSISSFHRTMTGQATSSSDIPPLIISDPNDKWSIALGHANFTIFPEPYLPAYCDVPACRTLFSDWELARNNYTKHQVRTGEHYGTTSKTYALTEQKWREVDARWKANHELALKERARLSHDAAPITPMEPAPLSKMPSLDDPAGEGKFPKRGDEDIVGPMVQIAAQIQPRRSRRTSFLRILKDVKFPGALLGRPAAAATGIRVRR</sequence>
<organism evidence="2 3">
    <name type="scientific">Aulographum hederae CBS 113979</name>
    <dbReference type="NCBI Taxonomy" id="1176131"/>
    <lineage>
        <taxon>Eukaryota</taxon>
        <taxon>Fungi</taxon>
        <taxon>Dikarya</taxon>
        <taxon>Ascomycota</taxon>
        <taxon>Pezizomycotina</taxon>
        <taxon>Dothideomycetes</taxon>
        <taxon>Pleosporomycetidae</taxon>
        <taxon>Aulographales</taxon>
        <taxon>Aulographaceae</taxon>
    </lineage>
</organism>
<feature type="region of interest" description="Disordered" evidence="1">
    <location>
        <begin position="440"/>
        <end position="470"/>
    </location>
</feature>
<feature type="compositionally biased region" description="Polar residues" evidence="1">
    <location>
        <begin position="280"/>
        <end position="295"/>
    </location>
</feature>
<feature type="compositionally biased region" description="Low complexity" evidence="1">
    <location>
        <begin position="21"/>
        <end position="34"/>
    </location>
</feature>
<feature type="compositionally biased region" description="Polar residues" evidence="1">
    <location>
        <begin position="35"/>
        <end position="47"/>
    </location>
</feature>
<protein>
    <submittedName>
        <fullName evidence="2">Uncharacterized protein</fullName>
    </submittedName>
</protein>
<feature type="compositionally biased region" description="Low complexity" evidence="1">
    <location>
        <begin position="48"/>
        <end position="67"/>
    </location>
</feature>
<feature type="region of interest" description="Disordered" evidence="1">
    <location>
        <begin position="183"/>
        <end position="208"/>
    </location>
</feature>